<reference evidence="5 7" key="1">
    <citation type="journal article" date="2016" name="Genome Announc.">
        <title>Complete Genome Sequence of the Amino Acid-Fermenting Clostridium propionicum X2 (DSM 1682).</title>
        <authorList>
            <person name="Poehlein A."/>
            <person name="Schlien K."/>
            <person name="Chowdhury N.P."/>
            <person name="Gottschalk G."/>
            <person name="Buckel W."/>
            <person name="Daniel R."/>
        </authorList>
    </citation>
    <scope>NUCLEOTIDE SEQUENCE [LARGE SCALE GENOMIC DNA]</scope>
    <source>
        <strain evidence="5 7">X2</strain>
    </source>
</reference>
<keyword evidence="3" id="KW-0411">Iron-sulfur</keyword>
<evidence type="ECO:0000256" key="3">
    <source>
        <dbReference type="ARBA" id="ARBA00023014"/>
    </source>
</evidence>
<dbReference type="Gene3D" id="3.30.70.20">
    <property type="match status" value="1"/>
</dbReference>
<sequence length="66" mass="7252">MRKLAKINLDRCPQNHRCPSLQVCPVGALTQDNPYSAPVIHETHCIGCGKCAMVCPKKALFMVKEG</sequence>
<dbReference type="GO" id="GO:0046872">
    <property type="term" value="F:metal ion binding"/>
    <property type="evidence" value="ECO:0007669"/>
    <property type="project" value="UniProtKB-KW"/>
</dbReference>
<dbReference type="KEGG" id="cpro:CPRO_30010"/>
<dbReference type="InterPro" id="IPR017900">
    <property type="entry name" value="4Fe4S_Fe_S_CS"/>
</dbReference>
<reference evidence="8" key="3">
    <citation type="submission" date="2016-11" db="EMBL/GenBank/DDBJ databases">
        <authorList>
            <person name="Jaros S."/>
            <person name="Januszkiewicz K."/>
            <person name="Wedrychowicz H."/>
        </authorList>
    </citation>
    <scope>NUCLEOTIDE SEQUENCE [LARGE SCALE GENOMIC DNA]</scope>
    <source>
        <strain evidence="8">DSM 1682</strain>
    </source>
</reference>
<feature type="domain" description="4Fe-4S ferredoxin-type" evidence="4">
    <location>
        <begin position="36"/>
        <end position="65"/>
    </location>
</feature>
<dbReference type="AlphaFoldDB" id="A0A110A7S8"/>
<evidence type="ECO:0000313" key="6">
    <source>
        <dbReference type="EMBL" id="SHE32288.1"/>
    </source>
</evidence>
<keyword evidence="2" id="KW-0408">Iron</keyword>
<dbReference type="PROSITE" id="PS51379">
    <property type="entry name" value="4FE4S_FER_2"/>
    <property type="match status" value="1"/>
</dbReference>
<dbReference type="GO" id="GO:0051536">
    <property type="term" value="F:iron-sulfur cluster binding"/>
    <property type="evidence" value="ECO:0007669"/>
    <property type="project" value="UniProtKB-KW"/>
</dbReference>
<proteinExistence type="predicted"/>
<reference evidence="6" key="4">
    <citation type="submission" date="2016-11" db="EMBL/GenBank/DDBJ databases">
        <authorList>
            <person name="Varghese N."/>
            <person name="Submissions S."/>
        </authorList>
    </citation>
    <scope>NUCLEOTIDE SEQUENCE</scope>
    <source>
        <strain evidence="6">DSM 1682</strain>
    </source>
</reference>
<organism evidence="6 8">
    <name type="scientific">Anaerotignum propionicum DSM 1682</name>
    <dbReference type="NCBI Taxonomy" id="991789"/>
    <lineage>
        <taxon>Bacteria</taxon>
        <taxon>Bacillati</taxon>
        <taxon>Bacillota</taxon>
        <taxon>Clostridia</taxon>
        <taxon>Lachnospirales</taxon>
        <taxon>Anaerotignaceae</taxon>
        <taxon>Anaerotignum</taxon>
    </lineage>
</organism>
<dbReference type="EMBL" id="CP014223">
    <property type="protein sequence ID" value="AMJ42530.1"/>
    <property type="molecule type" value="Genomic_DNA"/>
</dbReference>
<evidence type="ECO:0000313" key="7">
    <source>
        <dbReference type="Proteomes" id="UP000068026"/>
    </source>
</evidence>
<dbReference type="OrthoDB" id="9813995at2"/>
<evidence type="ECO:0000256" key="1">
    <source>
        <dbReference type="ARBA" id="ARBA00022723"/>
    </source>
</evidence>
<keyword evidence="7" id="KW-1185">Reference proteome</keyword>
<dbReference type="Proteomes" id="UP000184204">
    <property type="component" value="Unassembled WGS sequence"/>
</dbReference>
<evidence type="ECO:0000313" key="5">
    <source>
        <dbReference type="EMBL" id="AMJ42530.1"/>
    </source>
</evidence>
<accession>A0A110A7S8</accession>
<evidence type="ECO:0000313" key="8">
    <source>
        <dbReference type="Proteomes" id="UP000184204"/>
    </source>
</evidence>
<dbReference type="PROSITE" id="PS00198">
    <property type="entry name" value="4FE4S_FER_1"/>
    <property type="match status" value="1"/>
</dbReference>
<dbReference type="SUPFAM" id="SSF54862">
    <property type="entry name" value="4Fe-4S ferredoxins"/>
    <property type="match status" value="1"/>
</dbReference>
<reference evidence="7" key="2">
    <citation type="submission" date="2016-01" db="EMBL/GenBank/DDBJ databases">
        <authorList>
            <person name="Poehlein A."/>
            <person name="Schlien K."/>
            <person name="Gottschalk G."/>
            <person name="Buckel W."/>
            <person name="Daniel R."/>
        </authorList>
    </citation>
    <scope>NUCLEOTIDE SEQUENCE [LARGE SCALE GENOMIC DNA]</scope>
    <source>
        <strain evidence="7">X2</strain>
    </source>
</reference>
<protein>
    <submittedName>
        <fullName evidence="6">4Fe-4S binding domain-containing protein</fullName>
    </submittedName>
    <submittedName>
        <fullName evidence="5">Electron transport complex subunit RsxB</fullName>
    </submittedName>
</protein>
<evidence type="ECO:0000256" key="2">
    <source>
        <dbReference type="ARBA" id="ARBA00023004"/>
    </source>
</evidence>
<name>A0A110A7S8_ANAPI</name>
<dbReference type="EMBL" id="FQUA01000001">
    <property type="protein sequence ID" value="SHE32288.1"/>
    <property type="molecule type" value="Genomic_DNA"/>
</dbReference>
<dbReference type="RefSeq" id="WP_066053487.1">
    <property type="nucleotide sequence ID" value="NZ_CP014223.1"/>
</dbReference>
<dbReference type="InterPro" id="IPR017896">
    <property type="entry name" value="4Fe4S_Fe-S-bd"/>
</dbReference>
<evidence type="ECO:0000259" key="4">
    <source>
        <dbReference type="PROSITE" id="PS51379"/>
    </source>
</evidence>
<gene>
    <name evidence="5" type="primary">rsxB_5</name>
    <name evidence="5" type="ORF">CPRO_30010</name>
    <name evidence="6" type="ORF">SAMN02745151_00387</name>
</gene>
<dbReference type="Proteomes" id="UP000068026">
    <property type="component" value="Chromosome"/>
</dbReference>
<dbReference type="Pfam" id="PF00037">
    <property type="entry name" value="Fer4"/>
    <property type="match status" value="1"/>
</dbReference>
<keyword evidence="1" id="KW-0479">Metal-binding</keyword>